<organism evidence="2 3">
    <name type="scientific">Deinococcus radiopugnans ATCC 19172</name>
    <dbReference type="NCBI Taxonomy" id="585398"/>
    <lineage>
        <taxon>Bacteria</taxon>
        <taxon>Thermotogati</taxon>
        <taxon>Deinococcota</taxon>
        <taxon>Deinococci</taxon>
        <taxon>Deinococcales</taxon>
        <taxon>Deinococcaceae</taxon>
        <taxon>Deinococcus</taxon>
    </lineage>
</organism>
<evidence type="ECO:0000313" key="1">
    <source>
        <dbReference type="EMBL" id="MBB6015795.1"/>
    </source>
</evidence>
<dbReference type="Proteomes" id="UP000313988">
    <property type="component" value="Unassembled WGS sequence"/>
</dbReference>
<protein>
    <submittedName>
        <fullName evidence="2">Uncharacterized protein</fullName>
    </submittedName>
</protein>
<reference evidence="1 4" key="2">
    <citation type="submission" date="2020-08" db="EMBL/GenBank/DDBJ databases">
        <title>Genomic Encyclopedia of Type Strains, Phase IV (KMG-IV): sequencing the most valuable type-strain genomes for metagenomic binning, comparative biology and taxonomic classification.</title>
        <authorList>
            <person name="Goeker M."/>
        </authorList>
    </citation>
    <scope>NUCLEOTIDE SEQUENCE [LARGE SCALE GENOMIC DNA]</scope>
    <source>
        <strain evidence="1 4">DSM 12027</strain>
    </source>
</reference>
<dbReference type="AlphaFoldDB" id="A0A5C4Y948"/>
<evidence type="ECO:0000313" key="2">
    <source>
        <dbReference type="EMBL" id="TNM72487.1"/>
    </source>
</evidence>
<dbReference type="Proteomes" id="UP000629870">
    <property type="component" value="Unassembled WGS sequence"/>
</dbReference>
<comment type="caution">
    <text evidence="2">The sequence shown here is derived from an EMBL/GenBank/DDBJ whole genome shotgun (WGS) entry which is preliminary data.</text>
</comment>
<reference evidence="2 3" key="1">
    <citation type="submission" date="2019-06" db="EMBL/GenBank/DDBJ databases">
        <title>Genome sequence of Deinococcus radiopugnans ATCC 19172.</title>
        <authorList>
            <person name="Maclea K.S."/>
            <person name="Maynard C.R."/>
        </authorList>
    </citation>
    <scope>NUCLEOTIDE SEQUENCE [LARGE SCALE GENOMIC DNA]</scope>
    <source>
        <strain evidence="2 3">ATCC 19172</strain>
    </source>
</reference>
<name>A0A5C4Y948_9DEIO</name>
<sequence length="133" mass="14479">MVPPMNTEPAAHFTRHGLSVSGLRRADTGFSNEVWLTDASVLRLGAGTDHAREAALALGALAAGVRTARPLFWGPGYSLWERLPGGMLTPSQLTPVFWNAVLDDLERLQATRHPKSRRPGPRSGGWAILKCRK</sequence>
<dbReference type="OrthoDB" id="64890at2"/>
<proteinExistence type="predicted"/>
<evidence type="ECO:0000313" key="3">
    <source>
        <dbReference type="Proteomes" id="UP000313988"/>
    </source>
</evidence>
<dbReference type="EMBL" id="VDMO01000003">
    <property type="protein sequence ID" value="TNM72487.1"/>
    <property type="molecule type" value="Genomic_DNA"/>
</dbReference>
<keyword evidence="4" id="KW-1185">Reference proteome</keyword>
<accession>A0A5C4Y948</accession>
<dbReference type="EMBL" id="JACHEW010000004">
    <property type="protein sequence ID" value="MBB6015795.1"/>
    <property type="molecule type" value="Genomic_DNA"/>
</dbReference>
<evidence type="ECO:0000313" key="4">
    <source>
        <dbReference type="Proteomes" id="UP000629870"/>
    </source>
</evidence>
<gene>
    <name evidence="2" type="ORF">FHR04_04190</name>
    <name evidence="1" type="ORF">HNQ04_001027</name>
</gene>
<dbReference type="RefSeq" id="WP_139401020.1">
    <property type="nucleotide sequence ID" value="NZ_JACHEW010000004.1"/>
</dbReference>